<dbReference type="Pfam" id="PF12802">
    <property type="entry name" value="MarR_2"/>
    <property type="match status" value="1"/>
</dbReference>
<sequence>MFCYCAEARRVSRLLTAKYDAALASAELTSAQFETLSVLHAMQHCSGRVLAQKLAVDKTTLSRNLRGMIEAGLVVSKGSAEDTRQMDYSLTAAGRKKLVKAQPLWQALHEETNRQLGWHAASAQKVLRRMAAAL</sequence>
<protein>
    <submittedName>
        <fullName evidence="2">DNA-binding transcriptional regulator, MarR family</fullName>
    </submittedName>
</protein>
<dbReference type="EMBL" id="LT629690">
    <property type="protein sequence ID" value="SDF79432.1"/>
    <property type="molecule type" value="Genomic_DNA"/>
</dbReference>
<evidence type="ECO:0000313" key="2">
    <source>
        <dbReference type="EMBL" id="SDF79432.1"/>
    </source>
</evidence>
<gene>
    <name evidence="2" type="ORF">SAMN05444167_3334</name>
</gene>
<dbReference type="InterPro" id="IPR036390">
    <property type="entry name" value="WH_DNA-bd_sf"/>
</dbReference>
<dbReference type="InterPro" id="IPR000835">
    <property type="entry name" value="HTH_MarR-typ"/>
</dbReference>
<accession>A0A1G7NZF2</accession>
<dbReference type="AlphaFoldDB" id="A0A1G7NZF2"/>
<dbReference type="InterPro" id="IPR039422">
    <property type="entry name" value="MarR/SlyA-like"/>
</dbReference>
<dbReference type="GO" id="GO:0003677">
    <property type="term" value="F:DNA binding"/>
    <property type="evidence" value="ECO:0007669"/>
    <property type="project" value="UniProtKB-KW"/>
</dbReference>
<dbReference type="SMART" id="SM00347">
    <property type="entry name" value="HTH_MARR"/>
    <property type="match status" value="1"/>
</dbReference>
<dbReference type="GO" id="GO:0006950">
    <property type="term" value="P:response to stress"/>
    <property type="evidence" value="ECO:0007669"/>
    <property type="project" value="TreeGrafter"/>
</dbReference>
<dbReference type="InterPro" id="IPR036388">
    <property type="entry name" value="WH-like_DNA-bd_sf"/>
</dbReference>
<evidence type="ECO:0000313" key="3">
    <source>
        <dbReference type="Proteomes" id="UP000182427"/>
    </source>
</evidence>
<organism evidence="2 3">
    <name type="scientific">Terriglobus roseus</name>
    <dbReference type="NCBI Taxonomy" id="392734"/>
    <lineage>
        <taxon>Bacteria</taxon>
        <taxon>Pseudomonadati</taxon>
        <taxon>Acidobacteriota</taxon>
        <taxon>Terriglobia</taxon>
        <taxon>Terriglobales</taxon>
        <taxon>Acidobacteriaceae</taxon>
        <taxon>Terriglobus</taxon>
    </lineage>
</organism>
<keyword evidence="2" id="KW-0238">DNA-binding</keyword>
<feature type="domain" description="HTH marR-type" evidence="1">
    <location>
        <begin position="1"/>
        <end position="134"/>
    </location>
</feature>
<dbReference type="Proteomes" id="UP000182427">
    <property type="component" value="Chromosome I"/>
</dbReference>
<reference evidence="3" key="1">
    <citation type="submission" date="2016-10" db="EMBL/GenBank/DDBJ databases">
        <authorList>
            <person name="Varghese N."/>
            <person name="Submissions S."/>
        </authorList>
    </citation>
    <scope>NUCLEOTIDE SEQUENCE [LARGE SCALE GENOMIC DNA]</scope>
    <source>
        <strain evidence="3">GAS232</strain>
    </source>
</reference>
<dbReference type="PROSITE" id="PS50995">
    <property type="entry name" value="HTH_MARR_2"/>
    <property type="match status" value="1"/>
</dbReference>
<dbReference type="SUPFAM" id="SSF46785">
    <property type="entry name" value="Winged helix' DNA-binding domain"/>
    <property type="match status" value="1"/>
</dbReference>
<dbReference type="OrthoDB" id="7359569at2"/>
<dbReference type="PANTHER" id="PTHR33164">
    <property type="entry name" value="TRANSCRIPTIONAL REGULATOR, MARR FAMILY"/>
    <property type="match status" value="1"/>
</dbReference>
<proteinExistence type="predicted"/>
<dbReference type="GO" id="GO:0003700">
    <property type="term" value="F:DNA-binding transcription factor activity"/>
    <property type="evidence" value="ECO:0007669"/>
    <property type="project" value="InterPro"/>
</dbReference>
<keyword evidence="3" id="KW-1185">Reference proteome</keyword>
<dbReference type="PANTHER" id="PTHR33164:SF105">
    <property type="entry name" value="TRANSCRIPTIONAL REPRESSOR PROTEIN-RELATED"/>
    <property type="match status" value="1"/>
</dbReference>
<name>A0A1G7NZF2_9BACT</name>
<dbReference type="RefSeq" id="WP_083346147.1">
    <property type="nucleotide sequence ID" value="NZ_LT629690.1"/>
</dbReference>
<dbReference type="Gene3D" id="1.10.10.10">
    <property type="entry name" value="Winged helix-like DNA-binding domain superfamily/Winged helix DNA-binding domain"/>
    <property type="match status" value="1"/>
</dbReference>
<evidence type="ECO:0000259" key="1">
    <source>
        <dbReference type="PROSITE" id="PS50995"/>
    </source>
</evidence>